<reference evidence="2" key="1">
    <citation type="submission" date="2016-05" db="EMBL/GenBank/DDBJ databases">
        <authorList>
            <person name="Lavstsen T."/>
            <person name="Jespersen J.S."/>
        </authorList>
    </citation>
    <scope>NUCLEOTIDE SEQUENCE</scope>
    <source>
        <tissue evidence="2">Brain</tissue>
    </source>
</reference>
<evidence type="ECO:0000256" key="1">
    <source>
        <dbReference type="SAM" id="MobiDB-lite"/>
    </source>
</evidence>
<feature type="region of interest" description="Disordered" evidence="1">
    <location>
        <begin position="1"/>
        <end position="36"/>
    </location>
</feature>
<dbReference type="EMBL" id="HAEA01012481">
    <property type="protein sequence ID" value="SBQ40961.1"/>
    <property type="molecule type" value="Transcribed_RNA"/>
</dbReference>
<reference evidence="2" key="2">
    <citation type="submission" date="2016-06" db="EMBL/GenBank/DDBJ databases">
        <title>The genome of a short-lived fish provides insights into sex chromosome evolution and the genetic control of aging.</title>
        <authorList>
            <person name="Reichwald K."/>
            <person name="Felder M."/>
            <person name="Petzold A."/>
            <person name="Koch P."/>
            <person name="Groth M."/>
            <person name="Platzer M."/>
        </authorList>
    </citation>
    <scope>NUCLEOTIDE SEQUENCE</scope>
    <source>
        <tissue evidence="2">Brain</tissue>
    </source>
</reference>
<sequence length="72" mass="7872">HHSPQAPAPLPQGASHMHQPAELGESPYGQQVAVSSNTQKIKIVASDPRWMSTHEEALWLLLAPWRRTPGAS</sequence>
<accession>A0A1A8E5Z5</accession>
<evidence type="ECO:0000313" key="2">
    <source>
        <dbReference type="EMBL" id="SBQ40961.1"/>
    </source>
</evidence>
<proteinExistence type="predicted"/>
<dbReference type="AlphaFoldDB" id="A0A1A8E5Z5"/>
<feature type="compositionally biased region" description="Pro residues" evidence="1">
    <location>
        <begin position="1"/>
        <end position="10"/>
    </location>
</feature>
<gene>
    <name evidence="2" type="primary">ZNF516</name>
</gene>
<organism evidence="2">
    <name type="scientific">Nothobranchius kadleci</name>
    <name type="common">African annual killifish</name>
    <dbReference type="NCBI Taxonomy" id="1051664"/>
    <lineage>
        <taxon>Eukaryota</taxon>
        <taxon>Metazoa</taxon>
        <taxon>Chordata</taxon>
        <taxon>Craniata</taxon>
        <taxon>Vertebrata</taxon>
        <taxon>Euteleostomi</taxon>
        <taxon>Actinopterygii</taxon>
        <taxon>Neopterygii</taxon>
        <taxon>Teleostei</taxon>
        <taxon>Neoteleostei</taxon>
        <taxon>Acanthomorphata</taxon>
        <taxon>Ovalentaria</taxon>
        <taxon>Atherinomorphae</taxon>
        <taxon>Cyprinodontiformes</taxon>
        <taxon>Nothobranchiidae</taxon>
        <taxon>Nothobranchius</taxon>
    </lineage>
</organism>
<name>A0A1A8E5Z5_NOTKA</name>
<feature type="non-terminal residue" evidence="2">
    <location>
        <position position="72"/>
    </location>
</feature>
<feature type="non-terminal residue" evidence="2">
    <location>
        <position position="1"/>
    </location>
</feature>
<protein>
    <submittedName>
        <fullName evidence="2">Zinc finger protein 516</fullName>
    </submittedName>
</protein>